<dbReference type="SUPFAM" id="SSF56801">
    <property type="entry name" value="Acetyl-CoA synthetase-like"/>
    <property type="match status" value="1"/>
</dbReference>
<dbReference type="InterPro" id="IPR042099">
    <property type="entry name" value="ANL_N_sf"/>
</dbReference>
<dbReference type="Gene3D" id="3.40.50.12780">
    <property type="entry name" value="N-terminal domain of ligase-like"/>
    <property type="match status" value="1"/>
</dbReference>
<accession>A0A8H6SJZ1</accession>
<keyword evidence="4" id="KW-1185">Reference proteome</keyword>
<sequence>MPEIRPTAAAGELPPVPDHLTIPQFMLDSGYVDTLRPKRPGHGPFLIDDASGRKVSLDELRDRTQALANVLSSVYSIGEEDVVLVFSRNHLDYPVVLWATHRLGGIVSPANPDFNHSELEYQLKATQAKLLIIHPEAVEAATTAAKTFGLPTDRILVLDVDNVKPPKSLVNINSLIKKGSEMKPVPERILKPGEGKTKLALLSFSSGTTGRPKAVAIPHTSLIANVLQVATHSRLQDESIKWEDRRYRPGDVCIGVLPLYHIYGLVFNLHFMLYCSIDLVIVPKFNFEAMLKSVVRHRITHLIIVPPQAILLCKHPAMKKYKLDTVRTIMTGAAPLSDEVNQMLFKLFPDAHIGQGYGMTETCTVVSLWPITRKRGQSGSAGELIPGVIARVLKPDGTLGGYNEIGELMVKVPSAALAYYNNPQATKETFIDGWVRTGDEVRITPDGELWIVDRLKEIMKVRGFQVAPSELEGTLLDHPDVSDVCVVGIPDDYSGEVPLAFVVLSADAAARVKKTPAALEDARASIINHIRDNKIAYKHLAGGVEFMESIPKTASGKLLRRVLRDKAKELRKGSTTTRAKL</sequence>
<dbReference type="PANTHER" id="PTHR24096:SF422">
    <property type="entry name" value="BCDNA.GH02901"/>
    <property type="match status" value="1"/>
</dbReference>
<evidence type="ECO:0000313" key="3">
    <source>
        <dbReference type="EMBL" id="KAF7299230.1"/>
    </source>
</evidence>
<protein>
    <submittedName>
        <fullName evidence="3">Phenylacetyl-CoA ligase</fullName>
    </submittedName>
</protein>
<dbReference type="RefSeq" id="XP_037218618.1">
    <property type="nucleotide sequence ID" value="XM_037365376.1"/>
</dbReference>
<keyword evidence="3" id="KW-0436">Ligase</keyword>
<dbReference type="PANTHER" id="PTHR24096">
    <property type="entry name" value="LONG-CHAIN-FATTY-ACID--COA LIGASE"/>
    <property type="match status" value="1"/>
</dbReference>
<evidence type="ECO:0000259" key="2">
    <source>
        <dbReference type="Pfam" id="PF13193"/>
    </source>
</evidence>
<dbReference type="GO" id="GO:0016405">
    <property type="term" value="F:CoA-ligase activity"/>
    <property type="evidence" value="ECO:0007669"/>
    <property type="project" value="TreeGrafter"/>
</dbReference>
<dbReference type="InterPro" id="IPR000873">
    <property type="entry name" value="AMP-dep_synth/lig_dom"/>
</dbReference>
<dbReference type="OrthoDB" id="6509636at2759"/>
<dbReference type="AlphaFoldDB" id="A0A8H6SJZ1"/>
<dbReference type="Pfam" id="PF00501">
    <property type="entry name" value="AMP-binding"/>
    <property type="match status" value="1"/>
</dbReference>
<dbReference type="GeneID" id="59347892"/>
<feature type="domain" description="AMP-binding enzyme C-terminal" evidence="2">
    <location>
        <begin position="470"/>
        <end position="557"/>
    </location>
</feature>
<name>A0A8H6SJZ1_9AGAR</name>
<dbReference type="Pfam" id="PF13193">
    <property type="entry name" value="AMP-binding_C"/>
    <property type="match status" value="1"/>
</dbReference>
<feature type="domain" description="AMP-dependent synthetase/ligase" evidence="1">
    <location>
        <begin position="42"/>
        <end position="420"/>
    </location>
</feature>
<gene>
    <name evidence="3" type="ORF">MIND_00871700</name>
</gene>
<proteinExistence type="predicted"/>
<dbReference type="InterPro" id="IPR025110">
    <property type="entry name" value="AMP-bd_C"/>
</dbReference>
<organism evidence="3 4">
    <name type="scientific">Mycena indigotica</name>
    <dbReference type="NCBI Taxonomy" id="2126181"/>
    <lineage>
        <taxon>Eukaryota</taxon>
        <taxon>Fungi</taxon>
        <taxon>Dikarya</taxon>
        <taxon>Basidiomycota</taxon>
        <taxon>Agaricomycotina</taxon>
        <taxon>Agaricomycetes</taxon>
        <taxon>Agaricomycetidae</taxon>
        <taxon>Agaricales</taxon>
        <taxon>Marasmiineae</taxon>
        <taxon>Mycenaceae</taxon>
        <taxon>Mycena</taxon>
    </lineage>
</organism>
<dbReference type="Gene3D" id="3.30.300.30">
    <property type="match status" value="1"/>
</dbReference>
<dbReference type="PROSITE" id="PS00455">
    <property type="entry name" value="AMP_BINDING"/>
    <property type="match status" value="1"/>
</dbReference>
<dbReference type="InterPro" id="IPR020845">
    <property type="entry name" value="AMP-binding_CS"/>
</dbReference>
<dbReference type="InterPro" id="IPR045851">
    <property type="entry name" value="AMP-bd_C_sf"/>
</dbReference>
<dbReference type="EMBL" id="JACAZF010000007">
    <property type="protein sequence ID" value="KAF7299230.1"/>
    <property type="molecule type" value="Genomic_DNA"/>
</dbReference>
<evidence type="ECO:0000313" key="4">
    <source>
        <dbReference type="Proteomes" id="UP000636479"/>
    </source>
</evidence>
<comment type="caution">
    <text evidence="3">The sequence shown here is derived from an EMBL/GenBank/DDBJ whole genome shotgun (WGS) entry which is preliminary data.</text>
</comment>
<dbReference type="CDD" id="cd05911">
    <property type="entry name" value="Firefly_Luc_like"/>
    <property type="match status" value="1"/>
</dbReference>
<dbReference type="Proteomes" id="UP000636479">
    <property type="component" value="Unassembled WGS sequence"/>
</dbReference>
<evidence type="ECO:0000259" key="1">
    <source>
        <dbReference type="Pfam" id="PF00501"/>
    </source>
</evidence>
<reference evidence="3" key="1">
    <citation type="submission" date="2020-05" db="EMBL/GenBank/DDBJ databases">
        <title>Mycena genomes resolve the evolution of fungal bioluminescence.</title>
        <authorList>
            <person name="Tsai I.J."/>
        </authorList>
    </citation>
    <scope>NUCLEOTIDE SEQUENCE</scope>
    <source>
        <strain evidence="3">171206Taipei</strain>
    </source>
</reference>